<feature type="transmembrane region" description="Helical" evidence="1">
    <location>
        <begin position="501"/>
        <end position="518"/>
    </location>
</feature>
<evidence type="ECO:0000256" key="1">
    <source>
        <dbReference type="SAM" id="Phobius"/>
    </source>
</evidence>
<feature type="transmembrane region" description="Helical" evidence="1">
    <location>
        <begin position="260"/>
        <end position="283"/>
    </location>
</feature>
<keyword evidence="1" id="KW-0812">Transmembrane</keyword>
<keyword evidence="1" id="KW-1133">Transmembrane helix</keyword>
<reference evidence="2 3" key="1">
    <citation type="submission" date="2017-11" db="EMBL/GenBank/DDBJ databases">
        <title>Sequencing the genomes of 1000 actinobacteria strains.</title>
        <authorList>
            <person name="Klenk H.-P."/>
        </authorList>
    </citation>
    <scope>NUCLEOTIDE SEQUENCE [LARGE SCALE GENOMIC DNA]</scope>
    <source>
        <strain evidence="2 3">DSM 44104</strain>
    </source>
</reference>
<feature type="transmembrane region" description="Helical" evidence="1">
    <location>
        <begin position="400"/>
        <end position="415"/>
    </location>
</feature>
<dbReference type="EMBL" id="PHUJ01000003">
    <property type="protein sequence ID" value="PKB31752.1"/>
    <property type="molecule type" value="Genomic_DNA"/>
</dbReference>
<feature type="transmembrane region" description="Helical" evidence="1">
    <location>
        <begin position="208"/>
        <end position="227"/>
    </location>
</feature>
<feature type="transmembrane region" description="Helical" evidence="1">
    <location>
        <begin position="114"/>
        <end position="138"/>
    </location>
</feature>
<dbReference type="InterPro" id="IPR046671">
    <property type="entry name" value="DUF6541"/>
</dbReference>
<feature type="transmembrane region" description="Helical" evidence="1">
    <location>
        <begin position="314"/>
        <end position="333"/>
    </location>
</feature>
<feature type="transmembrane region" description="Helical" evidence="1">
    <location>
        <begin position="66"/>
        <end position="84"/>
    </location>
</feature>
<evidence type="ECO:0000313" key="3">
    <source>
        <dbReference type="Proteomes" id="UP000232453"/>
    </source>
</evidence>
<feature type="transmembrane region" description="Helical" evidence="1">
    <location>
        <begin position="345"/>
        <end position="364"/>
    </location>
</feature>
<keyword evidence="1" id="KW-0472">Membrane</keyword>
<feature type="transmembrane region" description="Helical" evidence="1">
    <location>
        <begin position="6"/>
        <end position="24"/>
    </location>
</feature>
<feature type="transmembrane region" description="Helical" evidence="1">
    <location>
        <begin position="234"/>
        <end position="254"/>
    </location>
</feature>
<accession>A0AA44UQN5</accession>
<feature type="transmembrane region" description="Helical" evidence="1">
    <location>
        <begin position="459"/>
        <end position="489"/>
    </location>
</feature>
<feature type="transmembrane region" description="Helical" evidence="1">
    <location>
        <begin position="290"/>
        <end position="308"/>
    </location>
</feature>
<dbReference type="AlphaFoldDB" id="A0AA44UQN5"/>
<comment type="caution">
    <text evidence="2">The sequence shown here is derived from an EMBL/GenBank/DDBJ whole genome shotgun (WGS) entry which is preliminary data.</text>
</comment>
<sequence length="678" mass="70014">MTWAQAVPVALVTAAWCVLPGALVTRAAGLRGAVCWGAGPLVSVALIATTAVLAGRAGVPWGPWPVLGATAVLALLCAAVSATVRRVRRDRAEPGGDPGDRPPFLLRAGPDGPLGGIALAIGTAVTIAIGWLTVMLAFGPVDAISPTYDAIYHYSAVARIVQTGDASSLTLGELNSPGRPSAYPAAWHDVVSLVVAGTGASIPAASNLAAFAAAAVVWPLSCTLLVRQVVGRRAGALLVTPVLATAFTAMPWLLLNWGVLWPNLLGLALVPAGLAAVVTVLGLTRDSAVGRFRALLLGAAAVPALALAHPNAAVSLLVLGLSPLVVAAAITTVRQVRRRRFATAALAPAGALAAVAGTVWLLAWSPYLDGVRAFDWQASMGAREALTGVLWNGTNKRPELVVVSVLVVVGAVLALRHARTAWLVPAHLTSALLYTLAVAREGDLVTALTGAWYNDSHRLAAMVPITGVPLATLGVLGAAGLVVRAVTALRRAETTPERRRLLTVPAVAVLAAALVLLTDGFRIGVHAAVIADAYRYETGRVLQPGQREFLEAAGRATAPGAVVAANPWTGNGLLYPLTGRQVLFPHLSGTWTPDQELVRMRLHDVARDPVVCPALRATGVGYVIDGPVTWWPWDPRADTYPGLSEIDRAPGFEPVLSGGGSTLYRITACGAGPARSTG</sequence>
<dbReference type="Proteomes" id="UP000232453">
    <property type="component" value="Unassembled WGS sequence"/>
</dbReference>
<feature type="transmembrane region" description="Helical" evidence="1">
    <location>
        <begin position="33"/>
        <end position="54"/>
    </location>
</feature>
<gene>
    <name evidence="2" type="ORF">ATL51_3449</name>
</gene>
<dbReference type="RefSeq" id="WP_100879158.1">
    <property type="nucleotide sequence ID" value="NZ_JBICSI010000001.1"/>
</dbReference>
<name>A0AA44UQN5_PSEA5</name>
<evidence type="ECO:0000313" key="2">
    <source>
        <dbReference type="EMBL" id="PKB31752.1"/>
    </source>
</evidence>
<proteinExistence type="predicted"/>
<dbReference type="Pfam" id="PF20176">
    <property type="entry name" value="DUF6541"/>
    <property type="match status" value="1"/>
</dbReference>
<feature type="transmembrane region" description="Helical" evidence="1">
    <location>
        <begin position="422"/>
        <end position="439"/>
    </location>
</feature>
<protein>
    <submittedName>
        <fullName evidence="2">Uncharacterized protein</fullName>
    </submittedName>
</protein>
<organism evidence="2 3">
    <name type="scientific">Pseudonocardia alni</name>
    <name type="common">Amycolata alni</name>
    <dbReference type="NCBI Taxonomy" id="33907"/>
    <lineage>
        <taxon>Bacteria</taxon>
        <taxon>Bacillati</taxon>
        <taxon>Actinomycetota</taxon>
        <taxon>Actinomycetes</taxon>
        <taxon>Pseudonocardiales</taxon>
        <taxon>Pseudonocardiaceae</taxon>
        <taxon>Pseudonocardia</taxon>
    </lineage>
</organism>